<keyword evidence="2 4" id="KW-0012">Acyltransferase</keyword>
<feature type="domain" description="N-acetyltransferase" evidence="3">
    <location>
        <begin position="1"/>
        <end position="143"/>
    </location>
</feature>
<evidence type="ECO:0000313" key="5">
    <source>
        <dbReference type="Proteomes" id="UP000675653"/>
    </source>
</evidence>
<evidence type="ECO:0000256" key="1">
    <source>
        <dbReference type="ARBA" id="ARBA00022679"/>
    </source>
</evidence>
<evidence type="ECO:0000259" key="3">
    <source>
        <dbReference type="PROSITE" id="PS51186"/>
    </source>
</evidence>
<dbReference type="Gene3D" id="3.40.630.30">
    <property type="match status" value="1"/>
</dbReference>
<reference evidence="4 5" key="1">
    <citation type="submission" date="2021-04" db="EMBL/GenBank/DDBJ databases">
        <title>Draft Genome of Aeromonas popoffii ID682, isolated from a natural water source in Idaho.</title>
        <authorList>
            <person name="Testerman T."/>
            <person name="Graf J."/>
        </authorList>
    </citation>
    <scope>NUCLEOTIDE SEQUENCE [LARGE SCALE GENOMIC DNA]</scope>
    <source>
        <strain evidence="4 5">ID682</strain>
    </source>
</reference>
<dbReference type="InterPro" id="IPR000182">
    <property type="entry name" value="GNAT_dom"/>
</dbReference>
<protein>
    <submittedName>
        <fullName evidence="4">N-acetyltransferase</fullName>
        <ecNumber evidence="4">2.3.1.-</ecNumber>
    </submittedName>
</protein>
<accession>A0ABS5GKW9</accession>
<dbReference type="EMBL" id="JAGRZL010000008">
    <property type="protein sequence ID" value="MBR7627789.1"/>
    <property type="molecule type" value="Genomic_DNA"/>
</dbReference>
<sequence>MQIRPFTTADMETVLTIWLDASLLAHHFIPSRYWHDNLGPMRELYLPAADSYVLWQDGKALGFYSLYEETLAAIFVTPAQQGHGYGKALLAHAKQQRQTLRLQVYQQNRASCDFYLAQGFQIEAEQQDPHTGCAEWVMAWSAED</sequence>
<dbReference type="GO" id="GO:0016746">
    <property type="term" value="F:acyltransferase activity"/>
    <property type="evidence" value="ECO:0007669"/>
    <property type="project" value="UniProtKB-KW"/>
</dbReference>
<dbReference type="Pfam" id="PF13508">
    <property type="entry name" value="Acetyltransf_7"/>
    <property type="match status" value="1"/>
</dbReference>
<dbReference type="CDD" id="cd04301">
    <property type="entry name" value="NAT_SF"/>
    <property type="match status" value="1"/>
</dbReference>
<dbReference type="PROSITE" id="PS51186">
    <property type="entry name" value="GNAT"/>
    <property type="match status" value="1"/>
</dbReference>
<evidence type="ECO:0000256" key="2">
    <source>
        <dbReference type="ARBA" id="ARBA00023315"/>
    </source>
</evidence>
<dbReference type="PANTHER" id="PTHR43800:SF1">
    <property type="entry name" value="PEPTIDYL-LYSINE N-ACETYLTRANSFERASE YJAB"/>
    <property type="match status" value="1"/>
</dbReference>
<dbReference type="EC" id="2.3.1.-" evidence="4"/>
<gene>
    <name evidence="4" type="ORF">KAT72_01750</name>
</gene>
<dbReference type="Proteomes" id="UP000675653">
    <property type="component" value="Unassembled WGS sequence"/>
</dbReference>
<keyword evidence="5" id="KW-1185">Reference proteome</keyword>
<dbReference type="PANTHER" id="PTHR43800">
    <property type="entry name" value="PEPTIDYL-LYSINE N-ACETYLTRANSFERASE YJAB"/>
    <property type="match status" value="1"/>
</dbReference>
<keyword evidence="1 4" id="KW-0808">Transferase</keyword>
<name>A0ABS5GKW9_9GAMM</name>
<organism evidence="4 5">
    <name type="scientific">Aeromonas popoffii</name>
    <dbReference type="NCBI Taxonomy" id="70856"/>
    <lineage>
        <taxon>Bacteria</taxon>
        <taxon>Pseudomonadati</taxon>
        <taxon>Pseudomonadota</taxon>
        <taxon>Gammaproteobacteria</taxon>
        <taxon>Aeromonadales</taxon>
        <taxon>Aeromonadaceae</taxon>
        <taxon>Aeromonas</taxon>
    </lineage>
</organism>
<proteinExistence type="predicted"/>
<dbReference type="NCBIfam" id="NF007853">
    <property type="entry name" value="PRK10562.1"/>
    <property type="match status" value="1"/>
</dbReference>
<dbReference type="InterPro" id="IPR016181">
    <property type="entry name" value="Acyl_CoA_acyltransferase"/>
</dbReference>
<dbReference type="SUPFAM" id="SSF55729">
    <property type="entry name" value="Acyl-CoA N-acyltransferases (Nat)"/>
    <property type="match status" value="1"/>
</dbReference>
<dbReference type="RefSeq" id="WP_212512553.1">
    <property type="nucleotide sequence ID" value="NZ_CAWQDX010000107.1"/>
</dbReference>
<comment type="caution">
    <text evidence="4">The sequence shown here is derived from an EMBL/GenBank/DDBJ whole genome shotgun (WGS) entry which is preliminary data.</text>
</comment>
<evidence type="ECO:0000313" key="4">
    <source>
        <dbReference type="EMBL" id="MBR7627789.1"/>
    </source>
</evidence>